<accession>A0A0N5AT54</accession>
<reference evidence="2" key="1">
    <citation type="submission" date="2017-02" db="UniProtKB">
        <authorList>
            <consortium name="WormBaseParasite"/>
        </authorList>
    </citation>
    <scope>IDENTIFICATION</scope>
</reference>
<dbReference type="Proteomes" id="UP000046393">
    <property type="component" value="Unplaced"/>
</dbReference>
<evidence type="ECO:0000313" key="1">
    <source>
        <dbReference type="Proteomes" id="UP000046393"/>
    </source>
</evidence>
<dbReference type="AlphaFoldDB" id="A0A0N5AT54"/>
<dbReference type="WBParaSite" id="SMUV_0000799801-mRNA-1">
    <property type="protein sequence ID" value="SMUV_0000799801-mRNA-1"/>
    <property type="gene ID" value="SMUV_0000799801"/>
</dbReference>
<keyword evidence="1" id="KW-1185">Reference proteome</keyword>
<proteinExistence type="predicted"/>
<protein>
    <submittedName>
        <fullName evidence="2">Transcriptional regulator</fullName>
    </submittedName>
</protein>
<organism evidence="1 2">
    <name type="scientific">Syphacia muris</name>
    <dbReference type="NCBI Taxonomy" id="451379"/>
    <lineage>
        <taxon>Eukaryota</taxon>
        <taxon>Metazoa</taxon>
        <taxon>Ecdysozoa</taxon>
        <taxon>Nematoda</taxon>
        <taxon>Chromadorea</taxon>
        <taxon>Rhabditida</taxon>
        <taxon>Spirurina</taxon>
        <taxon>Oxyuridomorpha</taxon>
        <taxon>Oxyuroidea</taxon>
        <taxon>Oxyuridae</taxon>
        <taxon>Syphacia</taxon>
    </lineage>
</organism>
<sequence length="50" mass="5599">MKTKQVRITWLSFVEAVVGRVSAVLAADSTYLLASDVKAKELSSMKRYIH</sequence>
<name>A0A0N5AT54_9BILA</name>
<evidence type="ECO:0000313" key="2">
    <source>
        <dbReference type="WBParaSite" id="SMUV_0000799801-mRNA-1"/>
    </source>
</evidence>